<feature type="domain" description="Dynein heavy chain coiled coil stalk" evidence="1">
    <location>
        <begin position="16"/>
        <end position="74"/>
    </location>
</feature>
<dbReference type="Pfam" id="PF12777">
    <property type="entry name" value="MT"/>
    <property type="match status" value="1"/>
</dbReference>
<dbReference type="PANTHER" id="PTHR22878">
    <property type="entry name" value="DYNEIN HEAVY CHAIN 6, AXONEMAL-LIKE-RELATED"/>
    <property type="match status" value="1"/>
</dbReference>
<feature type="domain" description="Dynein heavy chain ATP-binding dynein motor region" evidence="2">
    <location>
        <begin position="105"/>
        <end position="286"/>
    </location>
</feature>
<dbReference type="InterPro" id="IPR027417">
    <property type="entry name" value="P-loop_NTPase"/>
</dbReference>
<proteinExistence type="predicted"/>
<evidence type="ECO:0000313" key="4">
    <source>
        <dbReference type="Proteomes" id="UP001430953"/>
    </source>
</evidence>
<sequence>MEFQVMSDQVTDCETKLKRAEDLIGGLGGEYTRWSQTAKELGDKYYRLTGDVLIASGIVAYLGPFTTPFRVQQIKEWVQLCSEKAMICSSDFQLRDVLGDPVLIRSWNIAGLPADAFSIDNGIIITNARRWPLMIDPQDQANKWIKNMEKENNISIIRLTERDYVRILENAIQFGQPVLLENVEEKLDAILEPVLLKQTFKHAGALCIKLGDTVVEYNNNFRLYITTKLRNPHYLPEIAVRVTLLNFMITPSGLEDQLLGIVVAKERPDLESEKNALIVQSATNKKCV</sequence>
<name>A0AAW2FW11_9HYME</name>
<dbReference type="PANTHER" id="PTHR22878:SF70">
    <property type="entry name" value="DYNEIN HEAVY CHAIN 2, AXONEMAL"/>
    <property type="match status" value="1"/>
</dbReference>
<dbReference type="GO" id="GO:0045505">
    <property type="term" value="F:dynein intermediate chain binding"/>
    <property type="evidence" value="ECO:0007669"/>
    <property type="project" value="InterPro"/>
</dbReference>
<dbReference type="Proteomes" id="UP001430953">
    <property type="component" value="Unassembled WGS sequence"/>
</dbReference>
<dbReference type="GO" id="GO:0007018">
    <property type="term" value="P:microtubule-based movement"/>
    <property type="evidence" value="ECO:0007669"/>
    <property type="project" value="InterPro"/>
</dbReference>
<dbReference type="Pfam" id="PF12781">
    <property type="entry name" value="AAA_9"/>
    <property type="match status" value="1"/>
</dbReference>
<dbReference type="FunFam" id="3.40.50.300:FF:000223">
    <property type="entry name" value="Dynein heavy chain 3, axonemal"/>
    <property type="match status" value="1"/>
</dbReference>
<reference evidence="3 4" key="1">
    <citation type="submission" date="2023-03" db="EMBL/GenBank/DDBJ databases">
        <title>High recombination rates correlate with genetic variation in Cardiocondyla obscurior ants.</title>
        <authorList>
            <person name="Errbii M."/>
        </authorList>
    </citation>
    <scope>NUCLEOTIDE SEQUENCE [LARGE SCALE GENOMIC DNA]</scope>
    <source>
        <strain evidence="3">Alpha-2009</strain>
        <tissue evidence="3">Whole body</tissue>
    </source>
</reference>
<dbReference type="EMBL" id="JADYXP020000008">
    <property type="protein sequence ID" value="KAL0118216.1"/>
    <property type="molecule type" value="Genomic_DNA"/>
</dbReference>
<evidence type="ECO:0000259" key="2">
    <source>
        <dbReference type="Pfam" id="PF12781"/>
    </source>
</evidence>
<evidence type="ECO:0008006" key="5">
    <source>
        <dbReference type="Google" id="ProtNLM"/>
    </source>
</evidence>
<dbReference type="AlphaFoldDB" id="A0AAW2FW11"/>
<organism evidence="3 4">
    <name type="scientific">Cardiocondyla obscurior</name>
    <dbReference type="NCBI Taxonomy" id="286306"/>
    <lineage>
        <taxon>Eukaryota</taxon>
        <taxon>Metazoa</taxon>
        <taxon>Ecdysozoa</taxon>
        <taxon>Arthropoda</taxon>
        <taxon>Hexapoda</taxon>
        <taxon>Insecta</taxon>
        <taxon>Pterygota</taxon>
        <taxon>Neoptera</taxon>
        <taxon>Endopterygota</taxon>
        <taxon>Hymenoptera</taxon>
        <taxon>Apocrita</taxon>
        <taxon>Aculeata</taxon>
        <taxon>Formicoidea</taxon>
        <taxon>Formicidae</taxon>
        <taxon>Myrmicinae</taxon>
        <taxon>Cardiocondyla</taxon>
    </lineage>
</organism>
<evidence type="ECO:0000259" key="1">
    <source>
        <dbReference type="Pfam" id="PF12777"/>
    </source>
</evidence>
<dbReference type="Gene3D" id="3.40.50.300">
    <property type="entry name" value="P-loop containing nucleotide triphosphate hydrolases"/>
    <property type="match status" value="1"/>
</dbReference>
<accession>A0AAW2FW11</accession>
<dbReference type="InterPro" id="IPR035706">
    <property type="entry name" value="AAA_9"/>
</dbReference>
<dbReference type="InterPro" id="IPR026983">
    <property type="entry name" value="DHC"/>
</dbReference>
<dbReference type="GO" id="GO:0030286">
    <property type="term" value="C:dynein complex"/>
    <property type="evidence" value="ECO:0007669"/>
    <property type="project" value="InterPro"/>
</dbReference>
<dbReference type="Gene3D" id="1.20.920.20">
    <property type="match status" value="1"/>
</dbReference>
<evidence type="ECO:0000313" key="3">
    <source>
        <dbReference type="EMBL" id="KAL0118216.1"/>
    </source>
</evidence>
<comment type="caution">
    <text evidence="3">The sequence shown here is derived from an EMBL/GenBank/DDBJ whole genome shotgun (WGS) entry which is preliminary data.</text>
</comment>
<dbReference type="InterPro" id="IPR024743">
    <property type="entry name" value="Dynein_HC_stalk"/>
</dbReference>
<protein>
    <recommendedName>
        <fullName evidence="5">Dynein heavy chain</fullName>
    </recommendedName>
</protein>
<dbReference type="GO" id="GO:0051959">
    <property type="term" value="F:dynein light intermediate chain binding"/>
    <property type="evidence" value="ECO:0007669"/>
    <property type="project" value="InterPro"/>
</dbReference>
<gene>
    <name evidence="3" type="ORF">PUN28_009103</name>
</gene>
<keyword evidence="4" id="KW-1185">Reference proteome</keyword>